<organism evidence="1 2">
    <name type="scientific">Coprinellus micaceus</name>
    <name type="common">Glistening ink-cap mushroom</name>
    <name type="synonym">Coprinus micaceus</name>
    <dbReference type="NCBI Taxonomy" id="71717"/>
    <lineage>
        <taxon>Eukaryota</taxon>
        <taxon>Fungi</taxon>
        <taxon>Dikarya</taxon>
        <taxon>Basidiomycota</taxon>
        <taxon>Agaricomycotina</taxon>
        <taxon>Agaricomycetes</taxon>
        <taxon>Agaricomycetidae</taxon>
        <taxon>Agaricales</taxon>
        <taxon>Agaricineae</taxon>
        <taxon>Psathyrellaceae</taxon>
        <taxon>Coprinellus</taxon>
    </lineage>
</organism>
<evidence type="ECO:0000313" key="1">
    <source>
        <dbReference type="EMBL" id="TEB31224.1"/>
    </source>
</evidence>
<comment type="caution">
    <text evidence="1">The sequence shown here is derived from an EMBL/GenBank/DDBJ whole genome shotgun (WGS) entry which is preliminary data.</text>
</comment>
<reference evidence="1 2" key="1">
    <citation type="journal article" date="2019" name="Nat. Ecol. Evol.">
        <title>Megaphylogeny resolves global patterns of mushroom evolution.</title>
        <authorList>
            <person name="Varga T."/>
            <person name="Krizsan K."/>
            <person name="Foldi C."/>
            <person name="Dima B."/>
            <person name="Sanchez-Garcia M."/>
            <person name="Sanchez-Ramirez S."/>
            <person name="Szollosi G.J."/>
            <person name="Szarkandi J.G."/>
            <person name="Papp V."/>
            <person name="Albert L."/>
            <person name="Andreopoulos W."/>
            <person name="Angelini C."/>
            <person name="Antonin V."/>
            <person name="Barry K.W."/>
            <person name="Bougher N.L."/>
            <person name="Buchanan P."/>
            <person name="Buyck B."/>
            <person name="Bense V."/>
            <person name="Catcheside P."/>
            <person name="Chovatia M."/>
            <person name="Cooper J."/>
            <person name="Damon W."/>
            <person name="Desjardin D."/>
            <person name="Finy P."/>
            <person name="Geml J."/>
            <person name="Haridas S."/>
            <person name="Hughes K."/>
            <person name="Justo A."/>
            <person name="Karasinski D."/>
            <person name="Kautmanova I."/>
            <person name="Kiss B."/>
            <person name="Kocsube S."/>
            <person name="Kotiranta H."/>
            <person name="LaButti K.M."/>
            <person name="Lechner B.E."/>
            <person name="Liimatainen K."/>
            <person name="Lipzen A."/>
            <person name="Lukacs Z."/>
            <person name="Mihaltcheva S."/>
            <person name="Morgado L.N."/>
            <person name="Niskanen T."/>
            <person name="Noordeloos M.E."/>
            <person name="Ohm R.A."/>
            <person name="Ortiz-Santana B."/>
            <person name="Ovrebo C."/>
            <person name="Racz N."/>
            <person name="Riley R."/>
            <person name="Savchenko A."/>
            <person name="Shiryaev A."/>
            <person name="Soop K."/>
            <person name="Spirin V."/>
            <person name="Szebenyi C."/>
            <person name="Tomsovsky M."/>
            <person name="Tulloss R.E."/>
            <person name="Uehling J."/>
            <person name="Grigoriev I.V."/>
            <person name="Vagvolgyi C."/>
            <person name="Papp T."/>
            <person name="Martin F.M."/>
            <person name="Miettinen O."/>
            <person name="Hibbett D.S."/>
            <person name="Nagy L.G."/>
        </authorList>
    </citation>
    <scope>NUCLEOTIDE SEQUENCE [LARGE SCALE GENOMIC DNA]</scope>
    <source>
        <strain evidence="1 2">FP101781</strain>
    </source>
</reference>
<dbReference type="AlphaFoldDB" id="A0A4Y7TBA5"/>
<gene>
    <name evidence="1" type="ORF">FA13DRAFT_1791514</name>
</gene>
<dbReference type="Proteomes" id="UP000298030">
    <property type="component" value="Unassembled WGS sequence"/>
</dbReference>
<dbReference type="EMBL" id="QPFP01000019">
    <property type="protein sequence ID" value="TEB31224.1"/>
    <property type="molecule type" value="Genomic_DNA"/>
</dbReference>
<accession>A0A4Y7TBA5</accession>
<name>A0A4Y7TBA5_COPMI</name>
<sequence length="258" mass="28533">MSFGIVNPRSFLGELRCVGGLVAGPTLLSAFSPGKADALKRCGLTNRLEIHVPSTVQALRVVKEHLMCAGYSLQHEHDHDDAVEFAGNVLGYQDFGRTVPKILDYDRRLSATASQACTILVNDSPHSALTGVLELPTTLFMIYIEDGSVNPTGRLCVCHSIHCDRQPADWGRRGLRLVKVHYEFSVTVVFGVMFFDIVLDDAFDDALKRSLDRDDDFSIFHGDNPVSFWNATAGDFAGGLKHLHCETYLAREGYTKRT</sequence>
<proteinExistence type="predicted"/>
<protein>
    <submittedName>
        <fullName evidence="1">Uncharacterized protein</fullName>
    </submittedName>
</protein>
<evidence type="ECO:0000313" key="2">
    <source>
        <dbReference type="Proteomes" id="UP000298030"/>
    </source>
</evidence>
<keyword evidence="2" id="KW-1185">Reference proteome</keyword>